<dbReference type="EMBL" id="JAYJLD010000059">
    <property type="protein sequence ID" value="MEB3103919.1"/>
    <property type="molecule type" value="Genomic_DNA"/>
</dbReference>
<proteinExistence type="predicted"/>
<sequence>MNSEFVLTVTMCRCALFSKACMCWWEKTDFRQSLYYRLDKIAELRGDDFM</sequence>
<organism evidence="1 2">
    <name type="scientific">Ferviditalea candida</name>
    <dbReference type="NCBI Taxonomy" id="3108399"/>
    <lineage>
        <taxon>Bacteria</taxon>
        <taxon>Bacillati</taxon>
        <taxon>Bacillota</taxon>
        <taxon>Bacilli</taxon>
        <taxon>Bacillales</taxon>
        <taxon>Paenibacillaceae</taxon>
        <taxon>Ferviditalea</taxon>
    </lineage>
</organism>
<name>A0ABU5ZN77_9BACL</name>
<evidence type="ECO:0000313" key="2">
    <source>
        <dbReference type="Proteomes" id="UP001310386"/>
    </source>
</evidence>
<gene>
    <name evidence="1" type="ORF">VF724_20080</name>
</gene>
<accession>A0ABU5ZN77</accession>
<dbReference type="RefSeq" id="WP_371756046.1">
    <property type="nucleotide sequence ID" value="NZ_JAYJLD010000059.1"/>
</dbReference>
<reference evidence="1" key="1">
    <citation type="submission" date="2023-12" db="EMBL/GenBank/DDBJ databases">
        <title>Fervidustalea candida gen. nov., sp. nov., a novel member of the family Paenibacillaceae isolated from a geothermal area.</title>
        <authorList>
            <person name="Li W.-J."/>
            <person name="Jiao J.-Y."/>
            <person name="Chen Y."/>
        </authorList>
    </citation>
    <scope>NUCLEOTIDE SEQUENCE</scope>
    <source>
        <strain evidence="1">SYSU GA230002</strain>
    </source>
</reference>
<comment type="caution">
    <text evidence="1">The sequence shown here is derived from an EMBL/GenBank/DDBJ whole genome shotgun (WGS) entry which is preliminary data.</text>
</comment>
<protein>
    <submittedName>
        <fullName evidence="1">Uncharacterized protein</fullName>
    </submittedName>
</protein>
<dbReference type="Proteomes" id="UP001310386">
    <property type="component" value="Unassembled WGS sequence"/>
</dbReference>
<evidence type="ECO:0000313" key="1">
    <source>
        <dbReference type="EMBL" id="MEB3103919.1"/>
    </source>
</evidence>
<keyword evidence="2" id="KW-1185">Reference proteome</keyword>